<keyword evidence="1" id="KW-0812">Transmembrane</keyword>
<comment type="caution">
    <text evidence="2">The sequence shown here is derived from an EMBL/GenBank/DDBJ whole genome shotgun (WGS) entry which is preliminary data.</text>
</comment>
<accession>A0A423SLP7</accession>
<feature type="transmembrane region" description="Helical" evidence="1">
    <location>
        <begin position="312"/>
        <end position="339"/>
    </location>
</feature>
<feature type="transmembrane region" description="Helical" evidence="1">
    <location>
        <begin position="142"/>
        <end position="168"/>
    </location>
</feature>
<feature type="transmembrane region" description="Helical" evidence="1">
    <location>
        <begin position="103"/>
        <end position="122"/>
    </location>
</feature>
<feature type="transmembrane region" description="Helical" evidence="1">
    <location>
        <begin position="27"/>
        <end position="49"/>
    </location>
</feature>
<feature type="transmembrane region" description="Helical" evidence="1">
    <location>
        <begin position="69"/>
        <end position="91"/>
    </location>
</feature>
<dbReference type="Proteomes" id="UP000283509">
    <property type="component" value="Unassembled WGS sequence"/>
</dbReference>
<gene>
    <name evidence="2" type="ORF">C7M84_016921</name>
</gene>
<proteinExistence type="predicted"/>
<name>A0A423SLP7_PENVA</name>
<organism evidence="2 3">
    <name type="scientific">Penaeus vannamei</name>
    <name type="common">Whiteleg shrimp</name>
    <name type="synonym">Litopenaeus vannamei</name>
    <dbReference type="NCBI Taxonomy" id="6689"/>
    <lineage>
        <taxon>Eukaryota</taxon>
        <taxon>Metazoa</taxon>
        <taxon>Ecdysozoa</taxon>
        <taxon>Arthropoda</taxon>
        <taxon>Crustacea</taxon>
        <taxon>Multicrustacea</taxon>
        <taxon>Malacostraca</taxon>
        <taxon>Eumalacostraca</taxon>
        <taxon>Eucarida</taxon>
        <taxon>Decapoda</taxon>
        <taxon>Dendrobranchiata</taxon>
        <taxon>Penaeoidea</taxon>
        <taxon>Penaeidae</taxon>
        <taxon>Penaeus</taxon>
    </lineage>
</organism>
<feature type="transmembrane region" description="Helical" evidence="1">
    <location>
        <begin position="284"/>
        <end position="305"/>
    </location>
</feature>
<evidence type="ECO:0008006" key="4">
    <source>
        <dbReference type="Google" id="ProtNLM"/>
    </source>
</evidence>
<feature type="transmembrane region" description="Helical" evidence="1">
    <location>
        <begin position="175"/>
        <end position="197"/>
    </location>
</feature>
<dbReference type="EMBL" id="QCYY01003139">
    <property type="protein sequence ID" value="ROT65120.1"/>
    <property type="molecule type" value="Genomic_DNA"/>
</dbReference>
<keyword evidence="1" id="KW-1133">Transmembrane helix</keyword>
<evidence type="ECO:0000313" key="2">
    <source>
        <dbReference type="EMBL" id="ROT65120.1"/>
    </source>
</evidence>
<protein>
    <recommendedName>
        <fullName evidence="4">Transmembrane protein</fullName>
    </recommendedName>
</protein>
<feature type="transmembrane region" description="Helical" evidence="1">
    <location>
        <begin position="259"/>
        <end position="278"/>
    </location>
</feature>
<evidence type="ECO:0000313" key="3">
    <source>
        <dbReference type="Proteomes" id="UP000283509"/>
    </source>
</evidence>
<keyword evidence="3" id="KW-1185">Reference proteome</keyword>
<reference evidence="2 3" key="2">
    <citation type="submission" date="2019-01" db="EMBL/GenBank/DDBJ databases">
        <title>The decoding of complex shrimp genome reveals the adaptation for benthos swimmer, frequently molting mechanism and breeding impact on genome.</title>
        <authorList>
            <person name="Sun Y."/>
            <person name="Gao Y."/>
            <person name="Yu Y."/>
        </authorList>
    </citation>
    <scope>NUCLEOTIDE SEQUENCE [LARGE SCALE GENOMIC DNA]</scope>
    <source>
        <tissue evidence="2">Muscle</tissue>
    </source>
</reference>
<feature type="transmembrane region" description="Helical" evidence="1">
    <location>
        <begin position="203"/>
        <end position="223"/>
    </location>
</feature>
<evidence type="ECO:0000256" key="1">
    <source>
        <dbReference type="SAM" id="Phobius"/>
    </source>
</evidence>
<dbReference type="AlphaFoldDB" id="A0A423SLP7"/>
<keyword evidence="1" id="KW-0472">Membrane</keyword>
<sequence length="561" mass="59816">MDYCVLNISNELVLRNSLFLSFSRPSLFLSPLSVFSLLFVFSASSRSLLVRFSLPSGRRSRLVSSSLSSLRVLLSLSLGGLVSRVLVVLLVSSSRRFSSGLAVLGFVLLGVLAASASSSAAWSSSPVSVSALALRPGFCSRLASLSACLVSLLLSSVPVLGLVVLLFSFLVSAPYLFLFCSSSASVLLFSLLVSPPFLLSLVWVRWFLLFLSVFLCRLSLVWVRRLLAAVLRIFGRSPVSSAWSGLLLSLRRVSPPCRVCLLSLSVHLSLSLISHLSLSFSRSRLSACSLSLFFFLFSLSVSFFFRSLSLSLVSVGGSLSLLPLSLSHLFLVVLSSLSWPSTLSFSRSPFPLSLSSHPSLSPHSHEGDVPGGELGGLVQCVALDASHRQARVVLGAGVGHAGAVGLEGREVEAGGEQGRQTRLLARAGVEGAGAAASFVPPALLAASASDVRDKDAAELAPDVAVGRGGAHALVVDALQRPVARVEAVRDLRPRIHNWGRKGALTSHSEDALRALSGHALRAPSQERSDSETFLEREAFWADLKGNRKGSTGKLFREHEER</sequence>
<reference evidence="2 3" key="1">
    <citation type="submission" date="2018-04" db="EMBL/GenBank/DDBJ databases">
        <authorList>
            <person name="Zhang X."/>
            <person name="Yuan J."/>
            <person name="Li F."/>
            <person name="Xiang J."/>
        </authorList>
    </citation>
    <scope>NUCLEOTIDE SEQUENCE [LARGE SCALE GENOMIC DNA]</scope>
    <source>
        <tissue evidence="2">Muscle</tissue>
    </source>
</reference>